<dbReference type="OrthoDB" id="4774706at2"/>
<feature type="domain" description="HTH cro/C1-type" evidence="2">
    <location>
        <begin position="24"/>
        <end position="78"/>
    </location>
</feature>
<dbReference type="Gene3D" id="1.10.260.40">
    <property type="entry name" value="lambda repressor-like DNA-binding domains"/>
    <property type="match status" value="1"/>
</dbReference>
<evidence type="ECO:0000313" key="4">
    <source>
        <dbReference type="Proteomes" id="UP000002212"/>
    </source>
</evidence>
<dbReference type="CDD" id="cd00093">
    <property type="entry name" value="HTH_XRE"/>
    <property type="match status" value="1"/>
</dbReference>
<dbReference type="KEGG" id="rop:ROP_40050"/>
<evidence type="ECO:0000256" key="1">
    <source>
        <dbReference type="SAM" id="MobiDB-lite"/>
    </source>
</evidence>
<feature type="region of interest" description="Disordered" evidence="1">
    <location>
        <begin position="82"/>
        <end position="106"/>
    </location>
</feature>
<dbReference type="SUPFAM" id="SSF47413">
    <property type="entry name" value="lambda repressor-like DNA-binding domains"/>
    <property type="match status" value="1"/>
</dbReference>
<evidence type="ECO:0000259" key="2">
    <source>
        <dbReference type="PROSITE" id="PS50943"/>
    </source>
</evidence>
<dbReference type="GO" id="GO:0003677">
    <property type="term" value="F:DNA binding"/>
    <property type="evidence" value="ECO:0007669"/>
    <property type="project" value="UniProtKB-KW"/>
</dbReference>
<dbReference type="Pfam" id="PF13443">
    <property type="entry name" value="HTH_26"/>
    <property type="match status" value="1"/>
</dbReference>
<dbReference type="SMART" id="SM00530">
    <property type="entry name" value="HTH_XRE"/>
    <property type="match status" value="1"/>
</dbReference>
<dbReference type="AlphaFoldDB" id="C1B999"/>
<dbReference type="RefSeq" id="WP_012691189.1">
    <property type="nucleotide sequence ID" value="NC_012522.1"/>
</dbReference>
<evidence type="ECO:0000313" key="3">
    <source>
        <dbReference type="EMBL" id="BAH52252.1"/>
    </source>
</evidence>
<protein>
    <submittedName>
        <fullName evidence="3">Putative Xre family DNA-binding protein</fullName>
    </submittedName>
</protein>
<dbReference type="Proteomes" id="UP000002212">
    <property type="component" value="Chromosome"/>
</dbReference>
<sequence>MSTALNSIDGDRGESLNDAVARRLRGKIAELRLSASEIARAIGMTQAAMSRRTLGKTEFTLNELDSICQATGIDFEYLVTGKQNPRQGGPDGGGVVRPKGFEPLTS</sequence>
<proteinExistence type="predicted"/>
<reference evidence="3 4" key="1">
    <citation type="submission" date="2009-03" db="EMBL/GenBank/DDBJ databases">
        <title>Comparison of the complete genome sequences of Rhodococcus erythropolis PR4 and Rhodococcus opacus B4.</title>
        <authorList>
            <person name="Takarada H."/>
            <person name="Sekine M."/>
            <person name="Hosoyama A."/>
            <person name="Yamada R."/>
            <person name="Fujisawa T."/>
            <person name="Omata S."/>
            <person name="Shimizu A."/>
            <person name="Tsukatani N."/>
            <person name="Tanikawa S."/>
            <person name="Fujita N."/>
            <person name="Harayama S."/>
        </authorList>
    </citation>
    <scope>NUCLEOTIDE SEQUENCE [LARGE SCALE GENOMIC DNA]</scope>
    <source>
        <strain evidence="3 4">B4</strain>
    </source>
</reference>
<organism evidence="3 4">
    <name type="scientific">Rhodococcus opacus (strain B4)</name>
    <dbReference type="NCBI Taxonomy" id="632772"/>
    <lineage>
        <taxon>Bacteria</taxon>
        <taxon>Bacillati</taxon>
        <taxon>Actinomycetota</taxon>
        <taxon>Actinomycetes</taxon>
        <taxon>Mycobacteriales</taxon>
        <taxon>Nocardiaceae</taxon>
        <taxon>Rhodococcus</taxon>
    </lineage>
</organism>
<dbReference type="HOGENOM" id="CLU_2221175_0_0_11"/>
<dbReference type="InterPro" id="IPR001387">
    <property type="entry name" value="Cro/C1-type_HTH"/>
</dbReference>
<dbReference type="PROSITE" id="PS50943">
    <property type="entry name" value="HTH_CROC1"/>
    <property type="match status" value="1"/>
</dbReference>
<keyword evidence="3" id="KW-0238">DNA-binding</keyword>
<accession>C1B999</accession>
<dbReference type="InterPro" id="IPR010982">
    <property type="entry name" value="Lambda_DNA-bd_dom_sf"/>
</dbReference>
<dbReference type="EMBL" id="AP011115">
    <property type="protein sequence ID" value="BAH52252.1"/>
    <property type="molecule type" value="Genomic_DNA"/>
</dbReference>
<gene>
    <name evidence="3" type="ordered locus">ROP_40050</name>
</gene>
<name>C1B999_RHOOB</name>